<sequence length="224" mass="25990">MNNLPTSQSQLVTLKANSERIEKAQGELFNLRSQFNTFGRELVTQFKELPEQIRKQYTEHVTNSSLAFKTKLEVKLNSNVQQAIHNVQDAFRHELDKAVAMKNYVTNDRIQDKINHLSQSSQVRIAELTSMWETKCSKLQGNLDGLATETCDKIVNDLRNAEKNFCNLESRASHLENHMKNYPQVNLKEENQIVLAGSIDHKQIMRANAEQIERELHRRDLRFQ</sequence>
<dbReference type="Proteomes" id="UP000008783">
    <property type="component" value="Unassembled WGS sequence"/>
</dbReference>
<dbReference type="KEGG" id="pgr:PGTG_22045"/>
<dbReference type="OrthoDB" id="10338986at2759"/>
<gene>
    <name evidence="1" type="ORF">PGTG_22045</name>
</gene>
<organism evidence="1 2">
    <name type="scientific">Puccinia graminis f. sp. tritici (strain CRL 75-36-700-3 / race SCCL)</name>
    <name type="common">Black stem rust fungus</name>
    <dbReference type="NCBI Taxonomy" id="418459"/>
    <lineage>
        <taxon>Eukaryota</taxon>
        <taxon>Fungi</taxon>
        <taxon>Dikarya</taxon>
        <taxon>Basidiomycota</taxon>
        <taxon>Pucciniomycotina</taxon>
        <taxon>Pucciniomycetes</taxon>
        <taxon>Pucciniales</taxon>
        <taxon>Pucciniaceae</taxon>
        <taxon>Puccinia</taxon>
    </lineage>
</organism>
<evidence type="ECO:0000313" key="1">
    <source>
        <dbReference type="EMBL" id="EHS64188.1"/>
    </source>
</evidence>
<dbReference type="VEuPathDB" id="FungiDB:PGTG_22045"/>
<proteinExistence type="predicted"/>
<dbReference type="RefSeq" id="XP_003889176.1">
    <property type="nucleotide sequence ID" value="XM_003889127.1"/>
</dbReference>
<evidence type="ECO:0000313" key="2">
    <source>
        <dbReference type="Proteomes" id="UP000008783"/>
    </source>
</evidence>
<dbReference type="HOGENOM" id="CLU_1235559_0_0_1"/>
<accession>H6QTH3</accession>
<name>H6QTH3_PUCGT</name>
<reference evidence="2" key="1">
    <citation type="journal article" date="2011" name="Proc. Natl. Acad. Sci. U.S.A.">
        <title>Obligate biotrophy features unraveled by the genomic analysis of rust fungi.</title>
        <authorList>
            <person name="Duplessis S."/>
            <person name="Cuomo C.A."/>
            <person name="Lin Y.-C."/>
            <person name="Aerts A."/>
            <person name="Tisserant E."/>
            <person name="Veneault-Fourrey C."/>
            <person name="Joly D.L."/>
            <person name="Hacquard S."/>
            <person name="Amselem J."/>
            <person name="Cantarel B.L."/>
            <person name="Chiu R."/>
            <person name="Coutinho P.M."/>
            <person name="Feau N."/>
            <person name="Field M."/>
            <person name="Frey P."/>
            <person name="Gelhaye E."/>
            <person name="Goldberg J."/>
            <person name="Grabherr M.G."/>
            <person name="Kodira C.D."/>
            <person name="Kohler A."/>
            <person name="Kuees U."/>
            <person name="Lindquist E.A."/>
            <person name="Lucas S.M."/>
            <person name="Mago R."/>
            <person name="Mauceli E."/>
            <person name="Morin E."/>
            <person name="Murat C."/>
            <person name="Pangilinan J.L."/>
            <person name="Park R."/>
            <person name="Pearson M."/>
            <person name="Quesneville H."/>
            <person name="Rouhier N."/>
            <person name="Sakthikumar S."/>
            <person name="Salamov A.A."/>
            <person name="Schmutz J."/>
            <person name="Selles B."/>
            <person name="Shapiro H."/>
            <person name="Tanguay P."/>
            <person name="Tuskan G.A."/>
            <person name="Henrissat B."/>
            <person name="Van de Peer Y."/>
            <person name="Rouze P."/>
            <person name="Ellis J.G."/>
            <person name="Dodds P.N."/>
            <person name="Schein J.E."/>
            <person name="Zhong S."/>
            <person name="Hamelin R.C."/>
            <person name="Grigoriev I.V."/>
            <person name="Szabo L.J."/>
            <person name="Martin F."/>
        </authorList>
    </citation>
    <scope>NUCLEOTIDE SEQUENCE [LARGE SCALE GENOMIC DNA]</scope>
    <source>
        <strain evidence="2">CRL 75-36-700-3 / race SCCL</strain>
    </source>
</reference>
<dbReference type="EMBL" id="DS178314">
    <property type="protein sequence ID" value="EHS64188.1"/>
    <property type="molecule type" value="Genomic_DNA"/>
</dbReference>
<protein>
    <submittedName>
        <fullName evidence="1">Uncharacterized protein</fullName>
    </submittedName>
</protein>
<dbReference type="AlphaFoldDB" id="H6QTH3"/>
<dbReference type="InParanoid" id="H6QTH3"/>
<dbReference type="GeneID" id="13541186"/>
<keyword evidence="2" id="KW-1185">Reference proteome</keyword>